<evidence type="ECO:0000313" key="8">
    <source>
        <dbReference type="Proteomes" id="UP001164746"/>
    </source>
</evidence>
<keyword evidence="5" id="KW-0472">Membrane</keyword>
<dbReference type="PANTHER" id="PTHR24198">
    <property type="entry name" value="ANKYRIN REPEAT AND PROTEIN KINASE DOMAIN-CONTAINING PROTEIN"/>
    <property type="match status" value="1"/>
</dbReference>
<accession>A0ABY7FGZ1</accession>
<dbReference type="SMART" id="SM00248">
    <property type="entry name" value="ANK"/>
    <property type="match status" value="8"/>
</dbReference>
<keyword evidence="8" id="KW-1185">Reference proteome</keyword>
<dbReference type="Pfam" id="PF12796">
    <property type="entry name" value="Ank_2"/>
    <property type="match status" value="3"/>
</dbReference>
<evidence type="ECO:0000313" key="7">
    <source>
        <dbReference type="EMBL" id="WAR21382.1"/>
    </source>
</evidence>
<dbReference type="InterPro" id="IPR036770">
    <property type="entry name" value="Ankyrin_rpt-contain_sf"/>
</dbReference>
<gene>
    <name evidence="7" type="ORF">MAR_015356</name>
</gene>
<keyword evidence="5" id="KW-0812">Transmembrane</keyword>
<organism evidence="7 8">
    <name type="scientific">Mya arenaria</name>
    <name type="common">Soft-shell clam</name>
    <dbReference type="NCBI Taxonomy" id="6604"/>
    <lineage>
        <taxon>Eukaryota</taxon>
        <taxon>Metazoa</taxon>
        <taxon>Spiralia</taxon>
        <taxon>Lophotrochozoa</taxon>
        <taxon>Mollusca</taxon>
        <taxon>Bivalvia</taxon>
        <taxon>Autobranchia</taxon>
        <taxon>Heteroconchia</taxon>
        <taxon>Euheterodonta</taxon>
        <taxon>Imparidentia</taxon>
        <taxon>Neoheterodontei</taxon>
        <taxon>Myida</taxon>
        <taxon>Myoidea</taxon>
        <taxon>Myidae</taxon>
        <taxon>Mya</taxon>
    </lineage>
</organism>
<protein>
    <submittedName>
        <fullName evidence="7">NU98B-like protein</fullName>
    </submittedName>
</protein>
<dbReference type="Proteomes" id="UP001164746">
    <property type="component" value="Chromosome 12"/>
</dbReference>
<keyword evidence="5" id="KW-1133">Transmembrane helix</keyword>
<dbReference type="Gene3D" id="1.25.40.20">
    <property type="entry name" value="Ankyrin repeat-containing domain"/>
    <property type="match status" value="2"/>
</dbReference>
<keyword evidence="6" id="KW-0732">Signal</keyword>
<feature type="signal peptide" evidence="6">
    <location>
        <begin position="1"/>
        <end position="17"/>
    </location>
</feature>
<feature type="repeat" description="ANK" evidence="3">
    <location>
        <begin position="957"/>
        <end position="989"/>
    </location>
</feature>
<dbReference type="EMBL" id="CP111023">
    <property type="protein sequence ID" value="WAR21382.1"/>
    <property type="molecule type" value="Genomic_DNA"/>
</dbReference>
<feature type="region of interest" description="Disordered" evidence="4">
    <location>
        <begin position="886"/>
        <end position="910"/>
    </location>
</feature>
<feature type="chain" id="PRO_5045268575" evidence="6">
    <location>
        <begin position="18"/>
        <end position="1223"/>
    </location>
</feature>
<proteinExistence type="predicted"/>
<keyword evidence="1" id="KW-0677">Repeat</keyword>
<feature type="compositionally biased region" description="Acidic residues" evidence="4">
    <location>
        <begin position="896"/>
        <end position="905"/>
    </location>
</feature>
<evidence type="ECO:0000256" key="2">
    <source>
        <dbReference type="ARBA" id="ARBA00023043"/>
    </source>
</evidence>
<sequence length="1223" mass="123779">MLKSVALLLLGVLAVNAAYYGRQRRTSKKGSFGKYIGGFVGQSGGYGGGYGSGIGGFSSGGYGGKGGFGGGYGGISGGYGGISSGYGSGGFSSGGYGGKGGFGGGYGGISGGYGGISSGYGSGGFSSGGYGGKGGFGGGYGGISGGYGSIGGGYGGSSGFGKSYGGSIGGHSIGGSFGKSYGSGIGGYSSGGYGGISSGGYGGFSSGGYGGISSGGYSSGGYGGISSGGYGSGIGGFSSGGFGGKGGFGGGYGGQSYGGSYGGSIIGGAMLKSVALLLLGVLAVNAAYYGRQRRISKKSIGKYVSGFVGPSGGYGGGYGSGIGGFSSGGYGGKGGFGGGYGGISGGYGGISSGYGSGGFSSGGYGGKGGFGGGYGGISGGYGGISSGYGSGGFSSGGYGGKGGFGGGYGGISGGYGSIGGGYGGSSGFGKSYGGSIGGHSIGGSFGKSYGSGIGGYSSGGYGGISSGGYGGISSGGYGGISSGGYGGISSGGYGGISSGGYGGISSGGYGGISSGGYGGGYGSGIGGFSSGGFGGKGGFGGGYGGQSYGGSIIGSDRQTLDKDLSHRGLHYDIMVHGNSERMHVLVGHVLEECTSLTNHCVCAENVEYLRKPDHILQCIRKGKCFHCQRYRCMDRKYETVTASTSLLHLAAASGRFEVFRFLHRSGGDLESTSGLFQLRSIHLAIIHGHFNIFCYLLSQKVGVNAPLLTHGTTLTPLMLAVQHRRMDMVNHLLMVRDLDLCYRNSLRQSPVLFAVRNNDIDLVNLLLSAEEARNGRAHDSDGRRSILIHLNESNNDTVLKALLDGGCEADFIFQGYYSQTSALILASIHNSYKCLELLVEYGADIQLNLGGTALHWAQQLDWPESVNVLHNAQFKHILAGLESDDDLNSSGSESTNVDDEADSVDGGESVRKNSVHEIDTNLSPLLSIWYFVQWLDVSEPIQKMVGKGHDVNVQDRYGRTGLHLAVDDQNVPALRTLLSLGADCNIPDSCGATPFWHAVYWNKESMIKELMFANVVTECRAHKDADIIVYSGLAGGAIFMCVRPDIVVYRGVVHAAIRPVLGVGEGCHKALNFEVHQVPLMTKVKYRPITAKLTLGKLTKAGTRFGNSDRFRAVYFTNLSILIGAGAVFFRGEGLANNGILPPHSLCGVLESRTKFFHQRLNPRFLEQKRKDFTNSKVADGATVVDDSPPGCGVLTLDADDMDDVVAAVVSDDCFVVVCVVVS</sequence>
<dbReference type="PROSITE" id="PS50297">
    <property type="entry name" value="ANK_REP_REGION"/>
    <property type="match status" value="1"/>
</dbReference>
<evidence type="ECO:0000256" key="6">
    <source>
        <dbReference type="SAM" id="SignalP"/>
    </source>
</evidence>
<evidence type="ECO:0000256" key="5">
    <source>
        <dbReference type="SAM" id="Phobius"/>
    </source>
</evidence>
<dbReference type="InterPro" id="IPR002110">
    <property type="entry name" value="Ankyrin_rpt"/>
</dbReference>
<feature type="repeat" description="ANK" evidence="3">
    <location>
        <begin position="642"/>
        <end position="674"/>
    </location>
</feature>
<evidence type="ECO:0000256" key="1">
    <source>
        <dbReference type="ARBA" id="ARBA00022737"/>
    </source>
</evidence>
<dbReference type="PANTHER" id="PTHR24198:SF165">
    <property type="entry name" value="ANKYRIN REPEAT-CONTAINING PROTEIN-RELATED"/>
    <property type="match status" value="1"/>
</dbReference>
<dbReference type="SUPFAM" id="SSF48403">
    <property type="entry name" value="Ankyrin repeat"/>
    <property type="match status" value="1"/>
</dbReference>
<keyword evidence="2 3" id="KW-0040">ANK repeat</keyword>
<evidence type="ECO:0000256" key="4">
    <source>
        <dbReference type="SAM" id="MobiDB-lite"/>
    </source>
</evidence>
<evidence type="ECO:0000256" key="3">
    <source>
        <dbReference type="PROSITE-ProRule" id="PRU00023"/>
    </source>
</evidence>
<name>A0ABY7FGZ1_MYAAR</name>
<reference evidence="7" key="1">
    <citation type="submission" date="2022-11" db="EMBL/GenBank/DDBJ databases">
        <title>Centuries of genome instability and evolution in soft-shell clam transmissible cancer (bioRxiv).</title>
        <authorList>
            <person name="Hart S.F.M."/>
            <person name="Yonemitsu M.A."/>
            <person name="Giersch R.M."/>
            <person name="Beal B.F."/>
            <person name="Arriagada G."/>
            <person name="Davis B.W."/>
            <person name="Ostrander E.A."/>
            <person name="Goff S.P."/>
            <person name="Metzger M.J."/>
        </authorList>
    </citation>
    <scope>NUCLEOTIDE SEQUENCE</scope>
    <source>
        <strain evidence="7">MELC-2E11</strain>
        <tissue evidence="7">Siphon/mantle</tissue>
    </source>
</reference>
<feature type="transmembrane region" description="Helical" evidence="5">
    <location>
        <begin position="265"/>
        <end position="289"/>
    </location>
</feature>
<dbReference type="PROSITE" id="PS50088">
    <property type="entry name" value="ANK_REPEAT"/>
    <property type="match status" value="2"/>
</dbReference>